<dbReference type="RefSeq" id="WP_242509030.1">
    <property type="nucleotide sequence ID" value="NZ_RQTE01000584.1"/>
</dbReference>
<feature type="non-terminal residue" evidence="1">
    <location>
        <position position="73"/>
    </location>
</feature>
<protein>
    <submittedName>
        <fullName evidence="1">DUF3427 domain-containing protein</fullName>
    </submittedName>
</protein>
<organism evidence="1 2">
    <name type="scientific">Staphylococcus condimenti</name>
    <dbReference type="NCBI Taxonomy" id="70255"/>
    <lineage>
        <taxon>Bacteria</taxon>
        <taxon>Bacillati</taxon>
        <taxon>Bacillota</taxon>
        <taxon>Bacilli</taxon>
        <taxon>Bacillales</taxon>
        <taxon>Staphylococcaceae</taxon>
        <taxon>Staphylococcus</taxon>
    </lineage>
</organism>
<dbReference type="AlphaFoldDB" id="A0A4Q7CLE5"/>
<dbReference type="Proteomes" id="UP000293854">
    <property type="component" value="Unassembled WGS sequence"/>
</dbReference>
<name>A0A4Q7CLE5_9STAP</name>
<evidence type="ECO:0000313" key="1">
    <source>
        <dbReference type="EMBL" id="RZH98670.1"/>
    </source>
</evidence>
<evidence type="ECO:0000313" key="2">
    <source>
        <dbReference type="Proteomes" id="UP000293854"/>
    </source>
</evidence>
<feature type="non-terminal residue" evidence="1">
    <location>
        <position position="1"/>
    </location>
</feature>
<proteinExistence type="predicted"/>
<gene>
    <name evidence="1" type="ORF">EIG99_14175</name>
</gene>
<sequence length="73" mass="8454">FDSNVAYEISLQKSLESEILCPFHYFVVSDYIQDGVAVDDYSQLRDLPCEERVKYILDRTDYYGYSGDALKAL</sequence>
<reference evidence="1 2" key="1">
    <citation type="submission" date="2018-11" db="EMBL/GenBank/DDBJ databases">
        <title>Genomic profiling of Staphylococcus species from a Poultry farm system in KwaZulu-Natal, South Africa.</title>
        <authorList>
            <person name="Amoako D.G."/>
            <person name="Somboro A.M."/>
            <person name="Abia A.L.K."/>
            <person name="Bester L.A."/>
            <person name="Essack S.Y."/>
        </authorList>
    </citation>
    <scope>NUCLEOTIDE SEQUENCE [LARGE SCALE GENOMIC DNA]</scope>
    <source>
        <strain evidence="1 2">SA11</strain>
    </source>
</reference>
<comment type="caution">
    <text evidence="1">The sequence shown here is derived from an EMBL/GenBank/DDBJ whole genome shotgun (WGS) entry which is preliminary data.</text>
</comment>
<accession>A0A4Q7CLE5</accession>
<dbReference type="EMBL" id="RQTE01000584">
    <property type="protein sequence ID" value="RZH98670.1"/>
    <property type="molecule type" value="Genomic_DNA"/>
</dbReference>